<dbReference type="AlphaFoldDB" id="A0A368RXP9"/>
<dbReference type="PANTHER" id="PTHR34961">
    <property type="entry name" value="TRANSMEMBRANE PROTEIN"/>
    <property type="match status" value="1"/>
</dbReference>
<reference evidence="2" key="1">
    <citation type="journal article" date="2012" name="Nat. Biotechnol.">
        <title>Reference genome sequence of the model plant Setaria.</title>
        <authorList>
            <person name="Bennetzen J.L."/>
            <person name="Schmutz J."/>
            <person name="Wang H."/>
            <person name="Percifield R."/>
            <person name="Hawkins J."/>
            <person name="Pontaroli A.C."/>
            <person name="Estep M."/>
            <person name="Feng L."/>
            <person name="Vaughn J.N."/>
            <person name="Grimwood J."/>
            <person name="Jenkins J."/>
            <person name="Barry K."/>
            <person name="Lindquist E."/>
            <person name="Hellsten U."/>
            <person name="Deshpande S."/>
            <person name="Wang X."/>
            <person name="Wu X."/>
            <person name="Mitros T."/>
            <person name="Triplett J."/>
            <person name="Yang X."/>
            <person name="Ye C.Y."/>
            <person name="Mauro-Herrera M."/>
            <person name="Wang L."/>
            <person name="Li P."/>
            <person name="Sharma M."/>
            <person name="Sharma R."/>
            <person name="Ronald P.C."/>
            <person name="Panaud O."/>
            <person name="Kellogg E.A."/>
            <person name="Brutnell T.P."/>
            <person name="Doust A.N."/>
            <person name="Tuskan G.A."/>
            <person name="Rokhsar D."/>
            <person name="Devos K.M."/>
        </authorList>
    </citation>
    <scope>NUCLEOTIDE SEQUENCE [LARGE SCALE GENOMIC DNA]</scope>
    <source>
        <strain evidence="2">Yugu1</strain>
    </source>
</reference>
<reference evidence="2" key="2">
    <citation type="submission" date="2015-07" db="EMBL/GenBank/DDBJ databases">
        <authorList>
            <person name="Noorani M."/>
        </authorList>
    </citation>
    <scope>NUCLEOTIDE SEQUENCE</scope>
    <source>
        <strain evidence="2">Yugu1</strain>
    </source>
</reference>
<evidence type="ECO:0000313" key="2">
    <source>
        <dbReference type="EMBL" id="RCV34874.1"/>
    </source>
</evidence>
<dbReference type="InterPro" id="IPR053313">
    <property type="entry name" value="RGF"/>
</dbReference>
<feature type="chain" id="PRO_5016934132" evidence="1">
    <location>
        <begin position="41"/>
        <end position="162"/>
    </location>
</feature>
<organism evidence="2">
    <name type="scientific">Setaria italica</name>
    <name type="common">Foxtail millet</name>
    <name type="synonym">Panicum italicum</name>
    <dbReference type="NCBI Taxonomy" id="4555"/>
    <lineage>
        <taxon>Eukaryota</taxon>
        <taxon>Viridiplantae</taxon>
        <taxon>Streptophyta</taxon>
        <taxon>Embryophyta</taxon>
        <taxon>Tracheophyta</taxon>
        <taxon>Spermatophyta</taxon>
        <taxon>Magnoliopsida</taxon>
        <taxon>Liliopsida</taxon>
        <taxon>Poales</taxon>
        <taxon>Poaceae</taxon>
        <taxon>PACMAD clade</taxon>
        <taxon>Panicoideae</taxon>
        <taxon>Panicodae</taxon>
        <taxon>Paniceae</taxon>
        <taxon>Cenchrinae</taxon>
        <taxon>Setaria</taxon>
    </lineage>
</organism>
<dbReference type="EMBL" id="CM003534">
    <property type="protein sequence ID" value="RCV34874.1"/>
    <property type="molecule type" value="Genomic_DNA"/>
</dbReference>
<dbReference type="PANTHER" id="PTHR34961:SF11">
    <property type="entry name" value="OS04G0554900 PROTEIN"/>
    <property type="match status" value="1"/>
</dbReference>
<keyword evidence="1" id="KW-0732">Signal</keyword>
<proteinExistence type="predicted"/>
<protein>
    <submittedName>
        <fullName evidence="2">Uncharacterized protein</fullName>
    </submittedName>
</protein>
<name>A0A368RXP9_SETIT</name>
<sequence>MPSLSSPFAPKGRLMTSKHAAAAFLLILLSIVLFASPCEARGLRVHGKRRSSSKSSHLPAGKVGIWLLMRKWLVLNVAATSLKADGWGTRETQARSTVHTAMDDDMMAQPDAKAKVGVAMASSTSAAGTVGVTPVVRALSQREDTGFHLDYAGPRTHTPSHN</sequence>
<gene>
    <name evidence="2" type="ORF">SETIT_7G193200v2</name>
</gene>
<evidence type="ECO:0000256" key="1">
    <source>
        <dbReference type="SAM" id="SignalP"/>
    </source>
</evidence>
<dbReference type="OrthoDB" id="689613at2759"/>
<feature type="signal peptide" evidence="1">
    <location>
        <begin position="1"/>
        <end position="40"/>
    </location>
</feature>
<accession>A0A368RXP9</accession>